<dbReference type="InterPro" id="IPR012337">
    <property type="entry name" value="RNaseH-like_sf"/>
</dbReference>
<dbReference type="InterPro" id="IPR041373">
    <property type="entry name" value="RT_RNaseH"/>
</dbReference>
<dbReference type="Gene3D" id="1.10.340.70">
    <property type="match status" value="1"/>
</dbReference>
<dbReference type="PANTHER" id="PTHR37984:SF5">
    <property type="entry name" value="PROTEIN NYNRIN-LIKE"/>
    <property type="match status" value="1"/>
</dbReference>
<sequence length="774" mass="89476">MRYSRPENLTQVLSFLGLVQYYRKFIQDFAKIAQPLFFLTSKDGCDREGGIKWNEQCQSAFEMLRSILTSDSFLILPDLNEPLRLDCDACNTGVGGVLSQEFDGELKPVGYFGKGLNKAQQNYSTTEKELLAIVLTVEYFHQYLYGRFIEIYVDHQPLAWLLKCQKPNARLARWLIRLSNYNFKIVYRSGKKHGNADALSRWSLEASDVLTQEEEGFEVPIVIKELKVNVIQNQEDIYQNTEETFIDQRLDPDIQWIIELKNSDTPRCVPESEKQTSGQKALFKLFDELVVIQGRLYFLDKREDSLNLKLVLPSQQIDQVIELTHSSILSGHLGVKRTKEKVFNRFFRPKLGKLIEDFIKNCKVCQMIKNPPKLPKAPVKTIISKQPMQLITMDIVGPLPISSDGNKYILVICCHFSKLVVLFSLVNQSAETVANCLLEFSLTFGLFTNILTDQGTNFQSELMKKLYELLDIYQLRTSPYHPECNGLTERFNRTLKTMISGFANENQNNWDQLLRKLAFAYNCSVHDATKHTPFEIMFGRKPKLPIDLMVMPINPELVARQNENQSLIGEVSVEQPNPDQTSVERYVKELKDHLLEVFNYINNSKEIKLKRTELAYNRNIKPHTYKEGDLVLKNVVKIGTGLSKKLAHKWEGPYVVITRLNDQNYRVRPAQNPKARVITIHHNRLKKYFGDFEKLKDQSEANLEQVTQENNQIHILDKQTKKKRRGRPKGICRKNQPTEESLPEPAQSIKPQTTRNLTDLGARTRKPVQRLNYH</sequence>
<evidence type="ECO:0000313" key="9">
    <source>
        <dbReference type="EMBL" id="CAF1018493.1"/>
    </source>
</evidence>
<keyword evidence="1" id="KW-0808">Transferase</keyword>
<keyword evidence="3" id="KW-0540">Nuclease</keyword>
<dbReference type="AlphaFoldDB" id="A0A814I5Q5"/>
<dbReference type="FunFam" id="3.30.420.10:FF:000032">
    <property type="entry name" value="Retrovirus-related Pol polyprotein from transposon 297-like Protein"/>
    <property type="match status" value="1"/>
</dbReference>
<feature type="region of interest" description="Disordered" evidence="7">
    <location>
        <begin position="708"/>
        <end position="774"/>
    </location>
</feature>
<dbReference type="Pfam" id="PF17917">
    <property type="entry name" value="RT_RNaseH"/>
    <property type="match status" value="1"/>
</dbReference>
<dbReference type="GO" id="GO:0003964">
    <property type="term" value="F:RNA-directed DNA polymerase activity"/>
    <property type="evidence" value="ECO:0007669"/>
    <property type="project" value="UniProtKB-KW"/>
</dbReference>
<dbReference type="InterPro" id="IPR041588">
    <property type="entry name" value="Integrase_H2C2"/>
</dbReference>
<dbReference type="InterPro" id="IPR050951">
    <property type="entry name" value="Retrovirus_Pol_polyprotein"/>
</dbReference>
<dbReference type="InterPro" id="IPR001584">
    <property type="entry name" value="Integrase_cat-core"/>
</dbReference>
<accession>A0A814I5Q5</accession>
<evidence type="ECO:0000256" key="1">
    <source>
        <dbReference type="ARBA" id="ARBA00022679"/>
    </source>
</evidence>
<dbReference type="GO" id="GO:0015074">
    <property type="term" value="P:DNA integration"/>
    <property type="evidence" value="ECO:0007669"/>
    <property type="project" value="InterPro"/>
</dbReference>
<dbReference type="InterPro" id="IPR043502">
    <property type="entry name" value="DNA/RNA_pol_sf"/>
</dbReference>
<dbReference type="SUPFAM" id="SSF56672">
    <property type="entry name" value="DNA/RNA polymerases"/>
    <property type="match status" value="1"/>
</dbReference>
<dbReference type="PROSITE" id="PS50994">
    <property type="entry name" value="INTEGRASE"/>
    <property type="match status" value="1"/>
</dbReference>
<evidence type="ECO:0000256" key="2">
    <source>
        <dbReference type="ARBA" id="ARBA00022695"/>
    </source>
</evidence>
<dbReference type="GO" id="GO:0016787">
    <property type="term" value="F:hydrolase activity"/>
    <property type="evidence" value="ECO:0007669"/>
    <property type="project" value="UniProtKB-KW"/>
</dbReference>
<dbReference type="Pfam" id="PF17921">
    <property type="entry name" value="Integrase_H2C2"/>
    <property type="match status" value="1"/>
</dbReference>
<dbReference type="PANTHER" id="PTHR37984">
    <property type="entry name" value="PROTEIN CBG26694"/>
    <property type="match status" value="1"/>
</dbReference>
<feature type="compositionally biased region" description="Basic residues" evidence="7">
    <location>
        <begin position="720"/>
        <end position="732"/>
    </location>
</feature>
<keyword evidence="6" id="KW-0695">RNA-directed DNA polymerase</keyword>
<dbReference type="Pfam" id="PF22938">
    <property type="entry name" value="Integrase_p58_C"/>
    <property type="match status" value="1"/>
</dbReference>
<dbReference type="FunFam" id="1.10.340.70:FF:000001">
    <property type="entry name" value="Retrovirus-related Pol polyprotein from transposon gypsy-like Protein"/>
    <property type="match status" value="1"/>
</dbReference>
<feature type="compositionally biased region" description="Basic residues" evidence="7">
    <location>
        <begin position="763"/>
        <end position="774"/>
    </location>
</feature>
<evidence type="ECO:0000256" key="7">
    <source>
        <dbReference type="SAM" id="MobiDB-lite"/>
    </source>
</evidence>
<feature type="domain" description="Integrase catalytic" evidence="8">
    <location>
        <begin position="383"/>
        <end position="541"/>
    </location>
</feature>
<dbReference type="FunFam" id="3.30.70.270:FF:000020">
    <property type="entry name" value="Transposon Tf2-6 polyprotein-like Protein"/>
    <property type="match status" value="1"/>
</dbReference>
<reference evidence="9" key="1">
    <citation type="submission" date="2021-02" db="EMBL/GenBank/DDBJ databases">
        <authorList>
            <person name="Nowell W R."/>
        </authorList>
    </citation>
    <scope>NUCLEOTIDE SEQUENCE</scope>
    <source>
        <strain evidence="9">Ploen Becks lab</strain>
    </source>
</reference>
<evidence type="ECO:0000313" key="10">
    <source>
        <dbReference type="Proteomes" id="UP000663879"/>
    </source>
</evidence>
<dbReference type="Gene3D" id="3.30.70.270">
    <property type="match status" value="1"/>
</dbReference>
<evidence type="ECO:0000256" key="4">
    <source>
        <dbReference type="ARBA" id="ARBA00022759"/>
    </source>
</evidence>
<keyword evidence="2" id="KW-0548">Nucleotidyltransferase</keyword>
<evidence type="ECO:0000259" key="8">
    <source>
        <dbReference type="PROSITE" id="PS50994"/>
    </source>
</evidence>
<gene>
    <name evidence="9" type="ORF">OXX778_LOCUS17255</name>
</gene>
<protein>
    <recommendedName>
        <fullName evidence="8">Integrase catalytic domain-containing protein</fullName>
    </recommendedName>
</protein>
<keyword evidence="5" id="KW-0378">Hydrolase</keyword>
<organism evidence="9 10">
    <name type="scientific">Brachionus calyciflorus</name>
    <dbReference type="NCBI Taxonomy" id="104777"/>
    <lineage>
        <taxon>Eukaryota</taxon>
        <taxon>Metazoa</taxon>
        <taxon>Spiralia</taxon>
        <taxon>Gnathifera</taxon>
        <taxon>Rotifera</taxon>
        <taxon>Eurotatoria</taxon>
        <taxon>Monogononta</taxon>
        <taxon>Pseudotrocha</taxon>
        <taxon>Ploima</taxon>
        <taxon>Brachionidae</taxon>
        <taxon>Brachionus</taxon>
    </lineage>
</organism>
<keyword evidence="10" id="KW-1185">Reference proteome</keyword>
<dbReference type="OrthoDB" id="425619at2759"/>
<dbReference type="Gene3D" id="3.10.20.370">
    <property type="match status" value="1"/>
</dbReference>
<evidence type="ECO:0000256" key="6">
    <source>
        <dbReference type="ARBA" id="ARBA00022918"/>
    </source>
</evidence>
<dbReference type="SUPFAM" id="SSF53098">
    <property type="entry name" value="Ribonuclease H-like"/>
    <property type="match status" value="1"/>
</dbReference>
<dbReference type="EMBL" id="CAJNOC010004354">
    <property type="protein sequence ID" value="CAF1018493.1"/>
    <property type="molecule type" value="Genomic_DNA"/>
</dbReference>
<comment type="caution">
    <text evidence="9">The sequence shown here is derived from an EMBL/GenBank/DDBJ whole genome shotgun (WGS) entry which is preliminary data.</text>
</comment>
<dbReference type="Pfam" id="PF00665">
    <property type="entry name" value="rve"/>
    <property type="match status" value="1"/>
</dbReference>
<dbReference type="CDD" id="cd09274">
    <property type="entry name" value="RNase_HI_RT_Ty3"/>
    <property type="match status" value="1"/>
</dbReference>
<dbReference type="Gene3D" id="3.30.420.10">
    <property type="entry name" value="Ribonuclease H-like superfamily/Ribonuclease H"/>
    <property type="match status" value="1"/>
</dbReference>
<evidence type="ECO:0000256" key="5">
    <source>
        <dbReference type="ARBA" id="ARBA00022801"/>
    </source>
</evidence>
<dbReference type="InterPro" id="IPR036397">
    <property type="entry name" value="RNaseH_sf"/>
</dbReference>
<dbReference type="GO" id="GO:0003676">
    <property type="term" value="F:nucleic acid binding"/>
    <property type="evidence" value="ECO:0007669"/>
    <property type="project" value="InterPro"/>
</dbReference>
<name>A0A814I5Q5_9BILA</name>
<proteinExistence type="predicted"/>
<dbReference type="InterPro" id="IPR054465">
    <property type="entry name" value="Integrase_p58-like_C"/>
</dbReference>
<dbReference type="GO" id="GO:0004519">
    <property type="term" value="F:endonuclease activity"/>
    <property type="evidence" value="ECO:0007669"/>
    <property type="project" value="UniProtKB-KW"/>
</dbReference>
<dbReference type="InterPro" id="IPR043128">
    <property type="entry name" value="Rev_trsase/Diguanyl_cyclase"/>
</dbReference>
<dbReference type="Proteomes" id="UP000663879">
    <property type="component" value="Unassembled WGS sequence"/>
</dbReference>
<evidence type="ECO:0000256" key="3">
    <source>
        <dbReference type="ARBA" id="ARBA00022722"/>
    </source>
</evidence>
<keyword evidence="4" id="KW-0255">Endonuclease</keyword>
<dbReference type="FunFam" id="3.10.20.370:FF:000001">
    <property type="entry name" value="Retrovirus-related Pol polyprotein from transposon 17.6-like protein"/>
    <property type="match status" value="1"/>
</dbReference>